<keyword evidence="3" id="KW-0547">Nucleotide-binding</keyword>
<dbReference type="InterPro" id="IPR005898">
    <property type="entry name" value="Cyc_pep_transpt_SyrD/YojI"/>
</dbReference>
<dbReference type="GO" id="GO:0140359">
    <property type="term" value="F:ABC-type transporter activity"/>
    <property type="evidence" value="ECO:0007669"/>
    <property type="project" value="InterPro"/>
</dbReference>
<dbReference type="Gene3D" id="1.20.1560.10">
    <property type="entry name" value="ABC transporter type 1, transmembrane domain"/>
    <property type="match status" value="1"/>
</dbReference>
<feature type="transmembrane region" description="Helical" evidence="7">
    <location>
        <begin position="30"/>
        <end position="53"/>
    </location>
</feature>
<dbReference type="Pfam" id="PF00005">
    <property type="entry name" value="ABC_tran"/>
    <property type="match status" value="1"/>
</dbReference>
<dbReference type="CDD" id="cd03228">
    <property type="entry name" value="ABCC_MRP_Like"/>
    <property type="match status" value="1"/>
</dbReference>
<evidence type="ECO:0000256" key="7">
    <source>
        <dbReference type="SAM" id="Phobius"/>
    </source>
</evidence>
<dbReference type="GO" id="GO:0034040">
    <property type="term" value="F:ATPase-coupled lipid transmembrane transporter activity"/>
    <property type="evidence" value="ECO:0007669"/>
    <property type="project" value="TreeGrafter"/>
</dbReference>
<dbReference type="RefSeq" id="WP_149231407.1">
    <property type="nucleotide sequence ID" value="NZ_JALJXJ010000005.1"/>
</dbReference>
<dbReference type="Proteomes" id="UP000324927">
    <property type="component" value="Unassembled WGS sequence"/>
</dbReference>
<keyword evidence="6 7" id="KW-0472">Membrane</keyword>
<gene>
    <name evidence="10" type="ORF">FZ942_12465</name>
</gene>
<dbReference type="EMBL" id="VTTN01000004">
    <property type="protein sequence ID" value="KAA0596010.1"/>
    <property type="molecule type" value="Genomic_DNA"/>
</dbReference>
<dbReference type="SUPFAM" id="SSF52540">
    <property type="entry name" value="P-loop containing nucleoside triphosphate hydrolases"/>
    <property type="match status" value="1"/>
</dbReference>
<protein>
    <submittedName>
        <fullName evidence="10">Cyclic peptide export ABC transporter</fullName>
    </submittedName>
</protein>
<evidence type="ECO:0000313" key="11">
    <source>
        <dbReference type="Proteomes" id="UP000324927"/>
    </source>
</evidence>
<evidence type="ECO:0000256" key="5">
    <source>
        <dbReference type="ARBA" id="ARBA00022989"/>
    </source>
</evidence>
<dbReference type="PROSITE" id="PS50929">
    <property type="entry name" value="ABC_TM1F"/>
    <property type="match status" value="1"/>
</dbReference>
<feature type="transmembrane region" description="Helical" evidence="7">
    <location>
        <begin position="158"/>
        <end position="182"/>
    </location>
</feature>
<evidence type="ECO:0000259" key="8">
    <source>
        <dbReference type="PROSITE" id="PS50893"/>
    </source>
</evidence>
<feature type="domain" description="ABC transporter" evidence="8">
    <location>
        <begin position="346"/>
        <end position="577"/>
    </location>
</feature>
<evidence type="ECO:0000256" key="4">
    <source>
        <dbReference type="ARBA" id="ARBA00022840"/>
    </source>
</evidence>
<comment type="subcellular location">
    <subcellularLocation>
        <location evidence="1">Cell membrane</location>
        <topology evidence="1">Multi-pass membrane protein</topology>
    </subcellularLocation>
</comment>
<evidence type="ECO:0000256" key="1">
    <source>
        <dbReference type="ARBA" id="ARBA00004651"/>
    </source>
</evidence>
<dbReference type="InterPro" id="IPR011527">
    <property type="entry name" value="ABC1_TM_dom"/>
</dbReference>
<feature type="transmembrane region" description="Helical" evidence="7">
    <location>
        <begin position="250"/>
        <end position="270"/>
    </location>
</feature>
<sequence>MNDSIPLPGGDPARDRFALLRAALRLLRPFWPATLAATLLGAAGGLATAALLAQVNRGLQAADGVGAGFLLAFAGLCGLSVLGKAAAGVGNSLVGQKLVAALRKDIAARILRAPIAAIERQRTHRLVASLVNDVEAVSIFTFNVSGYAVALTVTLGCFGYLLALSPALLLLVLLAVAAGMLVTHHARRAWMVDYTDVRDAQDDLQKQYRAITEGAKELRVDRPRRRRVFEVLLGGAVDRIASRKSHAMRLFWTADAVGSGLFFLVIGIMLLLRDRLALEPAVVSGFAIVLLYVKGPLDQLVGALPALGQAQIAFRRVARLAADFDGHEPVALVEPGGQTPELCRSIALDGVCYAYPPADPAGEDGRPGFAVGPIDLEIRRGEILFIVGANGSGKTTLIKLLLGLYPPQAGVIRLDGQPVAEEARDDYRQLFATVFTDYFLFDEVGTPGAGLPPEAERYLERLDIAHKVSLRDGVFSTTDLSTGQRKRLALLNAWAAGRPVIVFDEWAADQDPGFRHLFYTELLPDLRRQGRALVVISHDDRYFGVADRVVHMAGGGIARVCTQAAEGPDDSAAGNAER</sequence>
<dbReference type="GO" id="GO:0005886">
    <property type="term" value="C:plasma membrane"/>
    <property type="evidence" value="ECO:0007669"/>
    <property type="project" value="UniProtKB-SubCell"/>
</dbReference>
<dbReference type="InterPro" id="IPR036640">
    <property type="entry name" value="ABC1_TM_sf"/>
</dbReference>
<dbReference type="GO" id="GO:0015833">
    <property type="term" value="P:peptide transport"/>
    <property type="evidence" value="ECO:0007669"/>
    <property type="project" value="InterPro"/>
</dbReference>
<evidence type="ECO:0000259" key="9">
    <source>
        <dbReference type="PROSITE" id="PS50929"/>
    </source>
</evidence>
<evidence type="ECO:0000256" key="2">
    <source>
        <dbReference type="ARBA" id="ARBA00022692"/>
    </source>
</evidence>
<dbReference type="GO" id="GO:0016887">
    <property type="term" value="F:ATP hydrolysis activity"/>
    <property type="evidence" value="ECO:0007669"/>
    <property type="project" value="InterPro"/>
</dbReference>
<comment type="caution">
    <text evidence="10">The sequence shown here is derived from an EMBL/GenBank/DDBJ whole genome shotgun (WGS) entry which is preliminary data.</text>
</comment>
<organism evidence="10 11">
    <name type="scientific">Azospirillum lipoferum</name>
    <dbReference type="NCBI Taxonomy" id="193"/>
    <lineage>
        <taxon>Bacteria</taxon>
        <taxon>Pseudomonadati</taxon>
        <taxon>Pseudomonadota</taxon>
        <taxon>Alphaproteobacteria</taxon>
        <taxon>Rhodospirillales</taxon>
        <taxon>Azospirillaceae</taxon>
        <taxon>Azospirillum</taxon>
    </lineage>
</organism>
<dbReference type="InterPro" id="IPR039421">
    <property type="entry name" value="Type_1_exporter"/>
</dbReference>
<accession>A0A5A9GNP8</accession>
<dbReference type="SUPFAM" id="SSF90123">
    <property type="entry name" value="ABC transporter transmembrane region"/>
    <property type="match status" value="1"/>
</dbReference>
<dbReference type="NCBIfam" id="TIGR01194">
    <property type="entry name" value="cyc_pep_trnsptr"/>
    <property type="match status" value="1"/>
</dbReference>
<evidence type="ECO:0000313" key="10">
    <source>
        <dbReference type="EMBL" id="KAA0596010.1"/>
    </source>
</evidence>
<dbReference type="PANTHER" id="PTHR24221:SF654">
    <property type="entry name" value="ATP-BINDING CASSETTE SUB-FAMILY B MEMBER 6"/>
    <property type="match status" value="1"/>
</dbReference>
<feature type="transmembrane region" description="Helical" evidence="7">
    <location>
        <begin position="65"/>
        <end position="87"/>
    </location>
</feature>
<dbReference type="InterPro" id="IPR027417">
    <property type="entry name" value="P-loop_NTPase"/>
</dbReference>
<dbReference type="Gene3D" id="3.40.50.300">
    <property type="entry name" value="P-loop containing nucleotide triphosphate hydrolases"/>
    <property type="match status" value="1"/>
</dbReference>
<keyword evidence="2 7" id="KW-0812">Transmembrane</keyword>
<feature type="domain" description="ABC transmembrane type-1" evidence="9">
    <location>
        <begin position="33"/>
        <end position="309"/>
    </location>
</feature>
<evidence type="ECO:0000256" key="3">
    <source>
        <dbReference type="ARBA" id="ARBA00022741"/>
    </source>
</evidence>
<name>A0A5A9GNP8_AZOLI</name>
<proteinExistence type="predicted"/>
<dbReference type="SMART" id="SM00382">
    <property type="entry name" value="AAA"/>
    <property type="match status" value="1"/>
</dbReference>
<dbReference type="AlphaFoldDB" id="A0A5A9GNP8"/>
<keyword evidence="4" id="KW-0067">ATP-binding</keyword>
<evidence type="ECO:0000256" key="6">
    <source>
        <dbReference type="ARBA" id="ARBA00023136"/>
    </source>
</evidence>
<dbReference type="OrthoDB" id="9760776at2"/>
<dbReference type="Pfam" id="PF00664">
    <property type="entry name" value="ABC_membrane"/>
    <property type="match status" value="1"/>
</dbReference>
<dbReference type="InterPro" id="IPR003593">
    <property type="entry name" value="AAA+_ATPase"/>
</dbReference>
<dbReference type="InterPro" id="IPR003439">
    <property type="entry name" value="ABC_transporter-like_ATP-bd"/>
</dbReference>
<reference evidence="10 11" key="1">
    <citation type="submission" date="2019-08" db="EMBL/GenBank/DDBJ databases">
        <authorList>
            <person name="Grouzdev D."/>
            <person name="Tikhonova E."/>
            <person name="Kravchenko I."/>
        </authorList>
    </citation>
    <scope>NUCLEOTIDE SEQUENCE [LARGE SCALE GENOMIC DNA]</scope>
    <source>
        <strain evidence="10 11">59b</strain>
    </source>
</reference>
<keyword evidence="5 7" id="KW-1133">Transmembrane helix</keyword>
<dbReference type="PANTHER" id="PTHR24221">
    <property type="entry name" value="ATP-BINDING CASSETTE SUB-FAMILY B"/>
    <property type="match status" value="1"/>
</dbReference>
<dbReference type="PROSITE" id="PS50893">
    <property type="entry name" value="ABC_TRANSPORTER_2"/>
    <property type="match status" value="1"/>
</dbReference>
<dbReference type="GO" id="GO:0005524">
    <property type="term" value="F:ATP binding"/>
    <property type="evidence" value="ECO:0007669"/>
    <property type="project" value="UniProtKB-KW"/>
</dbReference>
<dbReference type="GO" id="GO:1904680">
    <property type="term" value="F:peptide transmembrane transporter activity"/>
    <property type="evidence" value="ECO:0007669"/>
    <property type="project" value="InterPro"/>
</dbReference>
<keyword evidence="11" id="KW-1185">Reference proteome</keyword>